<evidence type="ECO:0000313" key="5">
    <source>
        <dbReference type="EMBL" id="SDM75884.1"/>
    </source>
</evidence>
<keyword evidence="3" id="KW-0732">Signal</keyword>
<dbReference type="InterPro" id="IPR017853">
    <property type="entry name" value="GH"/>
</dbReference>
<dbReference type="CDD" id="cd00257">
    <property type="entry name" value="beta-trefoil_FSCN-like"/>
    <property type="match status" value="1"/>
</dbReference>
<dbReference type="Gene3D" id="3.40.50.1700">
    <property type="entry name" value="Glycoside hydrolase family 3 C-terminal domain"/>
    <property type="match status" value="1"/>
</dbReference>
<dbReference type="SMART" id="SM00758">
    <property type="entry name" value="PA14"/>
    <property type="match status" value="1"/>
</dbReference>
<evidence type="ECO:0000256" key="2">
    <source>
        <dbReference type="ARBA" id="ARBA00022801"/>
    </source>
</evidence>
<accession>A0A1G9VUG9</accession>
<dbReference type="Pfam" id="PF01915">
    <property type="entry name" value="Glyco_hydro_3_C"/>
    <property type="match status" value="1"/>
</dbReference>
<dbReference type="SUPFAM" id="SSF52279">
    <property type="entry name" value="Beta-D-glucan exohydrolase, C-terminal domain"/>
    <property type="match status" value="1"/>
</dbReference>
<dbReference type="Gene3D" id="2.80.10.50">
    <property type="match status" value="1"/>
</dbReference>
<reference evidence="5 6" key="1">
    <citation type="submission" date="2016-10" db="EMBL/GenBank/DDBJ databases">
        <authorList>
            <person name="de Groot N.N."/>
        </authorList>
    </citation>
    <scope>NUCLEOTIDE SEQUENCE [LARGE SCALE GENOMIC DNA]</scope>
    <source>
        <strain evidence="5 6">CGMCC 4.2022</strain>
    </source>
</reference>
<dbReference type="EMBL" id="FNIE01000001">
    <property type="protein sequence ID" value="SDM75884.1"/>
    <property type="molecule type" value="Genomic_DNA"/>
</dbReference>
<dbReference type="InterPro" id="IPR050288">
    <property type="entry name" value="Cellulose_deg_GH3"/>
</dbReference>
<dbReference type="Pfam" id="PF00933">
    <property type="entry name" value="Glyco_hydro_3"/>
    <property type="match status" value="1"/>
</dbReference>
<dbReference type="GO" id="GO:0008422">
    <property type="term" value="F:beta-glucosidase activity"/>
    <property type="evidence" value="ECO:0007669"/>
    <property type="project" value="TreeGrafter"/>
</dbReference>
<keyword evidence="2" id="KW-0378">Hydrolase</keyword>
<dbReference type="InterPro" id="IPR036962">
    <property type="entry name" value="Glyco_hydro_3_N_sf"/>
</dbReference>
<evidence type="ECO:0000256" key="3">
    <source>
        <dbReference type="SAM" id="SignalP"/>
    </source>
</evidence>
<dbReference type="PANTHER" id="PTHR42715">
    <property type="entry name" value="BETA-GLUCOSIDASE"/>
    <property type="match status" value="1"/>
</dbReference>
<dbReference type="Gene3D" id="2.60.40.10">
    <property type="entry name" value="Immunoglobulins"/>
    <property type="match status" value="1"/>
</dbReference>
<dbReference type="Gene3D" id="2.60.120.260">
    <property type="entry name" value="Galactose-binding domain-like"/>
    <property type="match status" value="1"/>
</dbReference>
<dbReference type="RefSeq" id="WP_093782469.1">
    <property type="nucleotide sequence ID" value="NZ_FNIE01000001.1"/>
</dbReference>
<dbReference type="InterPro" id="IPR036881">
    <property type="entry name" value="Glyco_hydro_3_C_sf"/>
</dbReference>
<dbReference type="STRING" id="310781.SAMN05216259_101411"/>
<sequence length="987" mass="102155">MRRRRPLLPSVVAVAVAALAALTTGALPAQHAAAASKPWMNAADTPAQRADALLAQMTTAEKITMMHGGAQCSWGACVDANTRLGIPQLRLQDGPAGVADGAGGVTQPPAPVAAAASWDRDLAKSYGQVIGNEAWNKGANVVLGPTVNIVRDPRWGRAFESLSEDPYLAGELGAADIQGIQSQGPMAQVKHYADYNQETNRNNPQDNVIMSDRTQREIYLPAFEAAVQQGNAYSVMCSYATVAGTYACEDAQLIQQVLEGDLGFTGFVTSDWGGTHSTVASANAGLDQEMNGQDFYGQALADAVSNGQVSQATLDGHVRRILTSMFAAGLFDTTQTGTITTPVSTAAHQATARQVAEEGSVLLKNANSALPLGSSNKKIAVIGDDAGPNALTAGGGSAHVAAASVVTPYAALSARAGSGATVTYAQGYASPGGEVVDSPYLTPSQGSGHGLYGQFYNGTSLGGSPLASGVDPTVSFQWGGASPTSGVPATSWSAKWTGTLTPPTTGSYTFSLRSDDGSRLFVNGQQVIDNWADQPPTTKTGTVALTAGQPVSIEVDYFQDGGGSELSLGWQIPNQDLHGAAVTAARGADTALVFVDKSEGEGADLDSIDLSADQNQLVSDVAAVNPNTIVVVNSGSAITMPWAGSVRGIVENWYPGQEDGNAIAALLYGDVNFSGKLPVTFPQSLADVPAHTTAQWPGQNNQVQYSEGVDVGYRWYDSQNKTPLYPFGYGLSYTTFSYGNLTVGQPDSSGYVAVGFDVTNTGSRAGADVAQVYVSEPAATGEPPESLRGFQRVQLNPGQTQHVSVTLNARSFQYWDNGWTNAAGTNTVRVGDSSRSTPLSGTVTIPAGGGGTPPAQGTAISLRAHANGQYVTAEDNGASALIANRTAIGPWETFDEIDLGGGKVALRSHTNSKYVTSPSGGSGSLIASSGTIGAAETFDLIHDPDGAITLRAHSDNQYVTAENAGAAPLIANRTAIGPWEEFDLIQD</sequence>
<evidence type="ECO:0000313" key="6">
    <source>
        <dbReference type="Proteomes" id="UP000199341"/>
    </source>
</evidence>
<feature type="signal peptide" evidence="3">
    <location>
        <begin position="1"/>
        <end position="28"/>
    </location>
</feature>
<evidence type="ECO:0000259" key="4">
    <source>
        <dbReference type="PROSITE" id="PS51820"/>
    </source>
</evidence>
<dbReference type="AlphaFoldDB" id="A0A1G9VUG9"/>
<dbReference type="SMART" id="SM01217">
    <property type="entry name" value="Fn3_like"/>
    <property type="match status" value="1"/>
</dbReference>
<comment type="similarity">
    <text evidence="1">Belongs to the glycosyl hydrolase 3 family.</text>
</comment>
<dbReference type="Pfam" id="PF14310">
    <property type="entry name" value="Fn3-like"/>
    <property type="match status" value="1"/>
</dbReference>
<dbReference type="PROSITE" id="PS51318">
    <property type="entry name" value="TAT"/>
    <property type="match status" value="1"/>
</dbReference>
<dbReference type="InterPro" id="IPR037524">
    <property type="entry name" value="PA14/GLEYA"/>
</dbReference>
<dbReference type="InterPro" id="IPR002772">
    <property type="entry name" value="Glyco_hydro_3_C"/>
</dbReference>
<keyword evidence="6" id="KW-1185">Reference proteome</keyword>
<evidence type="ECO:0000256" key="1">
    <source>
        <dbReference type="ARBA" id="ARBA00005336"/>
    </source>
</evidence>
<name>A0A1G9VUG9_9ACTN</name>
<dbReference type="OrthoDB" id="9803863at2"/>
<dbReference type="InterPro" id="IPR001764">
    <property type="entry name" value="Glyco_hydro_3_N"/>
</dbReference>
<feature type="domain" description="PA14" evidence="4">
    <location>
        <begin position="446"/>
        <end position="584"/>
    </location>
</feature>
<dbReference type="PROSITE" id="PS51820">
    <property type="entry name" value="PA14"/>
    <property type="match status" value="1"/>
</dbReference>
<dbReference type="SUPFAM" id="SSF50405">
    <property type="entry name" value="Actin-crosslinking proteins"/>
    <property type="match status" value="1"/>
</dbReference>
<dbReference type="GO" id="GO:0009251">
    <property type="term" value="P:glucan catabolic process"/>
    <property type="evidence" value="ECO:0007669"/>
    <property type="project" value="TreeGrafter"/>
</dbReference>
<dbReference type="Gene3D" id="3.20.20.300">
    <property type="entry name" value="Glycoside hydrolase, family 3, N-terminal domain"/>
    <property type="match status" value="1"/>
</dbReference>
<dbReference type="InterPro" id="IPR006311">
    <property type="entry name" value="TAT_signal"/>
</dbReference>
<dbReference type="SUPFAM" id="SSF51445">
    <property type="entry name" value="(Trans)glycosidases"/>
    <property type="match status" value="1"/>
</dbReference>
<dbReference type="InterPro" id="IPR026891">
    <property type="entry name" value="Fn3-like"/>
</dbReference>
<dbReference type="PANTHER" id="PTHR42715:SF10">
    <property type="entry name" value="BETA-GLUCOSIDASE"/>
    <property type="match status" value="1"/>
</dbReference>
<dbReference type="InterPro" id="IPR011658">
    <property type="entry name" value="PA14_dom"/>
</dbReference>
<organism evidence="5 6">
    <name type="scientific">Actinacidiphila guanduensis</name>
    <dbReference type="NCBI Taxonomy" id="310781"/>
    <lineage>
        <taxon>Bacteria</taxon>
        <taxon>Bacillati</taxon>
        <taxon>Actinomycetota</taxon>
        <taxon>Actinomycetes</taxon>
        <taxon>Kitasatosporales</taxon>
        <taxon>Streptomycetaceae</taxon>
        <taxon>Actinacidiphila</taxon>
    </lineage>
</organism>
<dbReference type="InterPro" id="IPR008999">
    <property type="entry name" value="Actin-crosslinking"/>
</dbReference>
<dbReference type="Proteomes" id="UP000199341">
    <property type="component" value="Unassembled WGS sequence"/>
</dbReference>
<protein>
    <submittedName>
        <fullName evidence="5">Beta-glucosidase</fullName>
    </submittedName>
</protein>
<gene>
    <name evidence="5" type="ORF">SAMN05216259_101411</name>
</gene>
<proteinExistence type="inferred from homology"/>
<feature type="chain" id="PRO_5039223105" evidence="3">
    <location>
        <begin position="29"/>
        <end position="987"/>
    </location>
</feature>
<dbReference type="InterPro" id="IPR013783">
    <property type="entry name" value="Ig-like_fold"/>
</dbReference>
<dbReference type="PRINTS" id="PR00133">
    <property type="entry name" value="GLHYDRLASE3"/>
</dbReference>
<dbReference type="Pfam" id="PF07691">
    <property type="entry name" value="PA14"/>
    <property type="match status" value="1"/>
</dbReference>